<dbReference type="InterPro" id="IPR002123">
    <property type="entry name" value="Plipid/glycerol_acylTrfase"/>
</dbReference>
<feature type="transmembrane region" description="Helical" evidence="4">
    <location>
        <begin position="7"/>
        <end position="27"/>
    </location>
</feature>
<dbReference type="SUPFAM" id="SSF69593">
    <property type="entry name" value="Glycerol-3-phosphate (1)-acyltransferase"/>
    <property type="match status" value="1"/>
</dbReference>
<dbReference type="GO" id="GO:0005783">
    <property type="term" value="C:endoplasmic reticulum"/>
    <property type="evidence" value="ECO:0007669"/>
    <property type="project" value="TreeGrafter"/>
</dbReference>
<keyword evidence="3" id="KW-0012">Acyltransferase</keyword>
<dbReference type="Pfam" id="PF01553">
    <property type="entry name" value="Acyltransferase"/>
    <property type="match status" value="1"/>
</dbReference>
<protein>
    <recommendedName>
        <fullName evidence="5">Phospholipid/glycerol acyltransferase domain-containing protein</fullName>
    </recommendedName>
</protein>
<evidence type="ECO:0000313" key="6">
    <source>
        <dbReference type="EMBL" id="TIB17040.1"/>
    </source>
</evidence>
<dbReference type="PANTHER" id="PTHR10983:SF16">
    <property type="entry name" value="LYSOCARDIOLIPIN ACYLTRANSFERASE 1"/>
    <property type="match status" value="1"/>
</dbReference>
<keyword evidence="4" id="KW-0472">Membrane</keyword>
<keyword evidence="4" id="KW-0812">Transmembrane</keyword>
<name>A0A4T0IEJ9_WALIC</name>
<comment type="caution">
    <text evidence="6">The sequence shown here is derived from an EMBL/GenBank/DDBJ whole genome shotgun (WGS) entry which is preliminary data.</text>
</comment>
<dbReference type="PANTHER" id="PTHR10983">
    <property type="entry name" value="1-ACYLGLYCEROL-3-PHOSPHATE ACYLTRANSFERASE-RELATED"/>
    <property type="match status" value="1"/>
</dbReference>
<sequence length="467" mass="53340">MTGWNRVLKFWVIFVIATLNINLVQIFSSPFKLISKSIYTSIIDYSKASFSKFLVILLNLQGNGSVVRVYNPVTVQPQSVIFSNHQLYTDWIYIWTLLYKLESNADHLIIILKHSLKHIPILGWGMQFFNFIFLRRSWAVDNKTLSNQLHQISANSNPYTLLLFPEGTTISNDSRPKSNNFTKKIGVEDFHHLLYPRVTGLLHSLRSLSHNPNLQVIDSTLAYPDIPPGVYGQDWYTLKNTFLRRISPDIIHLHMSSWKLCDIPIHSDDLFTSWLLQRWHEKEQRLRVFQESHTLDPSGKYQDIPLNLTHPLAHTLDAFIYFVPIILEFASQAAQPTRVTSSNCTTTHLGLDDEFTESHCSAVNSRLFVVAATMTEVFISQFLSLGDNFSEEIAIFLVCLVFSTSKVFLEKAHSVSSAVLLRRGALGIALFKNLVMCLHGAFLIHMAIHLALLVVEHAYCLLEVRVL</sequence>
<evidence type="ECO:0000313" key="7">
    <source>
        <dbReference type="Proteomes" id="UP000306954"/>
    </source>
</evidence>
<dbReference type="CDD" id="cd07990">
    <property type="entry name" value="LPLAT_LCLAT1-like"/>
    <property type="match status" value="1"/>
</dbReference>
<proteinExistence type="inferred from homology"/>
<dbReference type="GO" id="GO:0036149">
    <property type="term" value="P:phosphatidylinositol acyl-chain remodeling"/>
    <property type="evidence" value="ECO:0007669"/>
    <property type="project" value="TreeGrafter"/>
</dbReference>
<accession>A0A4T0IEJ9</accession>
<keyword evidence="2" id="KW-0808">Transferase</keyword>
<evidence type="ECO:0000256" key="2">
    <source>
        <dbReference type="ARBA" id="ARBA00022679"/>
    </source>
</evidence>
<evidence type="ECO:0000256" key="4">
    <source>
        <dbReference type="SAM" id="Phobius"/>
    </source>
</evidence>
<feature type="domain" description="Phospholipid/glycerol acyltransferase" evidence="5">
    <location>
        <begin position="79"/>
        <end position="202"/>
    </location>
</feature>
<organism evidence="6 7">
    <name type="scientific">Wallemia ichthyophaga</name>
    <dbReference type="NCBI Taxonomy" id="245174"/>
    <lineage>
        <taxon>Eukaryota</taxon>
        <taxon>Fungi</taxon>
        <taxon>Dikarya</taxon>
        <taxon>Basidiomycota</taxon>
        <taxon>Wallemiomycotina</taxon>
        <taxon>Wallemiomycetes</taxon>
        <taxon>Wallemiales</taxon>
        <taxon>Wallemiaceae</taxon>
        <taxon>Wallemia</taxon>
    </lineage>
</organism>
<comment type="similarity">
    <text evidence="1">Belongs to the 1-acyl-sn-glycerol-3-phosphate acyltransferase family.</text>
</comment>
<dbReference type="Pfam" id="PF16076">
    <property type="entry name" value="Acyltransf_C"/>
    <property type="match status" value="1"/>
</dbReference>
<dbReference type="Proteomes" id="UP000306954">
    <property type="component" value="Unassembled WGS sequence"/>
</dbReference>
<gene>
    <name evidence="6" type="ORF">E3P90_00219</name>
</gene>
<reference evidence="6 7" key="1">
    <citation type="submission" date="2019-03" db="EMBL/GenBank/DDBJ databases">
        <title>Sequencing 23 genomes of Wallemia ichthyophaga.</title>
        <authorList>
            <person name="Gostincar C."/>
        </authorList>
    </citation>
    <scope>NUCLEOTIDE SEQUENCE [LARGE SCALE GENOMIC DNA]</scope>
    <source>
        <strain evidence="6 7">EXF-8621</strain>
    </source>
</reference>
<evidence type="ECO:0000259" key="5">
    <source>
        <dbReference type="SMART" id="SM00563"/>
    </source>
</evidence>
<evidence type="ECO:0000256" key="1">
    <source>
        <dbReference type="ARBA" id="ARBA00008655"/>
    </source>
</evidence>
<dbReference type="InterPro" id="IPR032098">
    <property type="entry name" value="Acyltransf_C"/>
</dbReference>
<dbReference type="SMART" id="SM00563">
    <property type="entry name" value="PlsC"/>
    <property type="match status" value="1"/>
</dbReference>
<dbReference type="AlphaFoldDB" id="A0A4T0IEJ9"/>
<dbReference type="EMBL" id="SPOF01000002">
    <property type="protein sequence ID" value="TIB17040.1"/>
    <property type="molecule type" value="Genomic_DNA"/>
</dbReference>
<dbReference type="GO" id="GO:0016746">
    <property type="term" value="F:acyltransferase activity"/>
    <property type="evidence" value="ECO:0007669"/>
    <property type="project" value="UniProtKB-KW"/>
</dbReference>
<evidence type="ECO:0000256" key="3">
    <source>
        <dbReference type="ARBA" id="ARBA00023315"/>
    </source>
</evidence>
<keyword evidence="4" id="KW-1133">Transmembrane helix</keyword>